<feature type="transmembrane region" description="Helical" evidence="6">
    <location>
        <begin position="235"/>
        <end position="255"/>
    </location>
</feature>
<evidence type="ECO:0000256" key="5">
    <source>
        <dbReference type="ARBA" id="ARBA00023136"/>
    </source>
</evidence>
<evidence type="ECO:0000256" key="4">
    <source>
        <dbReference type="ARBA" id="ARBA00022989"/>
    </source>
</evidence>
<keyword evidence="2" id="KW-1003">Cell membrane</keyword>
<protein>
    <submittedName>
        <fullName evidence="8">Type II secretion system protein</fullName>
    </submittedName>
</protein>
<keyword evidence="4 6" id="KW-1133">Transmembrane helix</keyword>
<evidence type="ECO:0000313" key="8">
    <source>
        <dbReference type="EMBL" id="ABO08767.1"/>
    </source>
</evidence>
<dbReference type="InterPro" id="IPR018076">
    <property type="entry name" value="T2SS_GspF_dom"/>
</dbReference>
<dbReference type="Proteomes" id="UP000001431">
    <property type="component" value="Chromosome"/>
</dbReference>
<dbReference type="eggNOG" id="arCOG01812">
    <property type="taxonomic scope" value="Archaea"/>
</dbReference>
<keyword evidence="3 6" id="KW-0812">Transmembrane</keyword>
<dbReference type="STRING" id="410359.Pcal_1345"/>
<organism evidence="8 9">
    <name type="scientific">Pyrobaculum calidifontis (strain DSM 21063 / JCM 11548 / VA1)</name>
    <dbReference type="NCBI Taxonomy" id="410359"/>
    <lineage>
        <taxon>Archaea</taxon>
        <taxon>Thermoproteota</taxon>
        <taxon>Thermoprotei</taxon>
        <taxon>Thermoproteales</taxon>
        <taxon>Thermoproteaceae</taxon>
        <taxon>Pyrobaculum</taxon>
    </lineage>
</organism>
<evidence type="ECO:0000256" key="3">
    <source>
        <dbReference type="ARBA" id="ARBA00022692"/>
    </source>
</evidence>
<sequence>MRLFFELYRQSGLAFSYRRYLAALVLIPLASGAAGGVAALFLLGPVAALAVGLMAGLLAFAGVVAYPLHLVSARRSHFENNFVYTLAVMLPLFAAGVPLGRVIARLAEVEADKYIAREFALVTREVVVMGATPTEALLHSAERVPSQAYRETVNLLAKASRVTERVDEVLLARLEWMLRGKQVKAQSLVRSLALLFEIYVVAAMLLPILVAILALALSPLGALEVAGFALDPVTLIALTGLIYSPLVGAVFYIIFDSNANI</sequence>
<dbReference type="EMBL" id="CP000561">
    <property type="protein sequence ID" value="ABO08767.1"/>
    <property type="molecule type" value="Genomic_DNA"/>
</dbReference>
<evidence type="ECO:0000256" key="2">
    <source>
        <dbReference type="ARBA" id="ARBA00022475"/>
    </source>
</evidence>
<keyword evidence="5 6" id="KW-0472">Membrane</keyword>
<dbReference type="PANTHER" id="PTHR35402:SF2">
    <property type="entry name" value="FLAGELLA ACCESSORY PROTEIN J"/>
    <property type="match status" value="1"/>
</dbReference>
<evidence type="ECO:0000313" key="9">
    <source>
        <dbReference type="Proteomes" id="UP000001431"/>
    </source>
</evidence>
<gene>
    <name evidence="8" type="ordered locus">Pcal_1345</name>
</gene>
<dbReference type="HOGENOM" id="CLU_1072072_0_0_2"/>
<dbReference type="GO" id="GO:0005886">
    <property type="term" value="C:plasma membrane"/>
    <property type="evidence" value="ECO:0007669"/>
    <property type="project" value="UniProtKB-SubCell"/>
</dbReference>
<dbReference type="GeneID" id="4910254"/>
<dbReference type="OrthoDB" id="28514at2157"/>
<dbReference type="KEGG" id="pcl:Pcal_1345"/>
<name>A3MVV0_PYRCJ</name>
<dbReference type="Pfam" id="PF00482">
    <property type="entry name" value="T2SSF"/>
    <property type="match status" value="1"/>
</dbReference>
<evidence type="ECO:0000259" key="7">
    <source>
        <dbReference type="Pfam" id="PF00482"/>
    </source>
</evidence>
<feature type="transmembrane region" description="Helical" evidence="6">
    <location>
        <begin position="20"/>
        <end position="43"/>
    </location>
</feature>
<reference evidence="8" key="1">
    <citation type="submission" date="2007-02" db="EMBL/GenBank/DDBJ databases">
        <title>Complete sequence of Pyrobaculum calidifontis JCM 11548.</title>
        <authorList>
            <consortium name="US DOE Joint Genome Institute"/>
            <person name="Copeland A."/>
            <person name="Lucas S."/>
            <person name="Lapidus A."/>
            <person name="Barry K."/>
            <person name="Glavina del Rio T."/>
            <person name="Dalin E."/>
            <person name="Tice H."/>
            <person name="Pitluck S."/>
            <person name="Chain P."/>
            <person name="Malfatti S."/>
            <person name="Shin M."/>
            <person name="Vergez L."/>
            <person name="Schmutz J."/>
            <person name="Larimer F."/>
            <person name="Land M."/>
            <person name="Hauser L."/>
            <person name="Kyrpides N."/>
            <person name="Mikhailova N."/>
            <person name="Cozen A.E."/>
            <person name="Fitz-Gibbon S.T."/>
            <person name="House C.H."/>
            <person name="Saltikov C."/>
            <person name="Lowe T.M."/>
            <person name="Richardson P."/>
        </authorList>
    </citation>
    <scope>NUCLEOTIDE SEQUENCE [LARGE SCALE GENOMIC DNA]</scope>
    <source>
        <strain evidence="8">JCM 11548</strain>
    </source>
</reference>
<evidence type="ECO:0000256" key="6">
    <source>
        <dbReference type="SAM" id="Phobius"/>
    </source>
</evidence>
<comment type="subcellular location">
    <subcellularLocation>
        <location evidence="1">Cell membrane</location>
        <topology evidence="1">Multi-pass membrane protein</topology>
    </subcellularLocation>
</comment>
<dbReference type="PANTHER" id="PTHR35402">
    <property type="entry name" value="INTEGRAL MEMBRANE PROTEIN-RELATED"/>
    <property type="match status" value="1"/>
</dbReference>
<feature type="transmembrane region" description="Helical" evidence="6">
    <location>
        <begin position="49"/>
        <end position="70"/>
    </location>
</feature>
<accession>A3MVV0</accession>
<dbReference type="AlphaFoldDB" id="A3MVV0"/>
<evidence type="ECO:0000256" key="1">
    <source>
        <dbReference type="ARBA" id="ARBA00004651"/>
    </source>
</evidence>
<feature type="transmembrane region" description="Helical" evidence="6">
    <location>
        <begin position="198"/>
        <end position="223"/>
    </location>
</feature>
<dbReference type="InterPro" id="IPR056569">
    <property type="entry name" value="ArlJ-like"/>
</dbReference>
<keyword evidence="9" id="KW-1185">Reference proteome</keyword>
<feature type="transmembrane region" description="Helical" evidence="6">
    <location>
        <begin position="82"/>
        <end position="104"/>
    </location>
</feature>
<feature type="domain" description="Type II secretion system protein GspF" evidence="7">
    <location>
        <begin position="87"/>
        <end position="213"/>
    </location>
</feature>
<proteinExistence type="predicted"/>
<dbReference type="RefSeq" id="WP_011850025.1">
    <property type="nucleotide sequence ID" value="NC_009073.1"/>
</dbReference>